<name>A0ABS7T6C7_9GAMM</name>
<evidence type="ECO:0000256" key="3">
    <source>
        <dbReference type="SAM" id="MobiDB-lite"/>
    </source>
</evidence>
<evidence type="ECO:0000256" key="2">
    <source>
        <dbReference type="SAM" id="Coils"/>
    </source>
</evidence>
<dbReference type="PANTHER" id="PTHR30386">
    <property type="entry name" value="MEMBRANE FUSION SUBUNIT OF EMRAB-TOLC MULTIDRUG EFFLUX PUMP"/>
    <property type="match status" value="1"/>
</dbReference>
<dbReference type="Proteomes" id="UP001430954">
    <property type="component" value="Unassembled WGS sequence"/>
</dbReference>
<keyword evidence="2" id="KW-0175">Coiled coil</keyword>
<dbReference type="Gene3D" id="1.10.287.470">
    <property type="entry name" value="Helix hairpin bin"/>
    <property type="match status" value="1"/>
</dbReference>
<dbReference type="Pfam" id="PF25963">
    <property type="entry name" value="Beta-barrel_AAEA"/>
    <property type="match status" value="1"/>
</dbReference>
<accession>A0ABS7T6C7</accession>
<dbReference type="InterPro" id="IPR058625">
    <property type="entry name" value="MdtA-like_BSH"/>
</dbReference>
<dbReference type="SUPFAM" id="SSF111369">
    <property type="entry name" value="HlyD-like secretion proteins"/>
    <property type="match status" value="2"/>
</dbReference>
<feature type="region of interest" description="Disordered" evidence="3">
    <location>
        <begin position="1"/>
        <end position="26"/>
    </location>
</feature>
<gene>
    <name evidence="6" type="ORF">K6753_07740</name>
</gene>
<protein>
    <submittedName>
        <fullName evidence="6">HlyD family secretion protein</fullName>
    </submittedName>
</protein>
<organism evidence="6 7">
    <name type="scientific">Novilysobacter selenitireducens</name>
    <dbReference type="NCBI Taxonomy" id="2872639"/>
    <lineage>
        <taxon>Bacteria</taxon>
        <taxon>Pseudomonadati</taxon>
        <taxon>Pseudomonadota</taxon>
        <taxon>Gammaproteobacteria</taxon>
        <taxon>Lysobacterales</taxon>
        <taxon>Lysobacteraceae</taxon>
        <taxon>Novilysobacter</taxon>
    </lineage>
</organism>
<feature type="compositionally biased region" description="Basic and acidic residues" evidence="3">
    <location>
        <begin position="1"/>
        <end position="10"/>
    </location>
</feature>
<dbReference type="InterPro" id="IPR058634">
    <property type="entry name" value="AaeA-lik-b-barrel"/>
</dbReference>
<keyword evidence="7" id="KW-1185">Reference proteome</keyword>
<dbReference type="EMBL" id="JAINZW010000003">
    <property type="protein sequence ID" value="MBZ4039424.1"/>
    <property type="molecule type" value="Genomic_DNA"/>
</dbReference>
<comment type="similarity">
    <text evidence="1">Belongs to the membrane fusion protein (MFP) (TC 8.A.1) family.</text>
</comment>
<feature type="coiled-coil region" evidence="2">
    <location>
        <begin position="166"/>
        <end position="193"/>
    </location>
</feature>
<proteinExistence type="inferred from homology"/>
<sequence>MPTEPRDNRNDAPPPPNGDAPAAAPAASPTRRIVQVTLGVLVALFVYHLFADRFTPYTSQATVDTFLVQIAPEVSGPVVTVGVRDNRSVKKGQLLFRIDASPFEIALRSAEANLAVATQGADASAADVRVADAQLRRQRVDLAASQELGKIVLDLSAKRALSETSAIRARADIDKTRADITRAEAEAERARIRLGGPGDANPQVRQARVAVEQARLDLANTRVVAPANGVVTNLRLAPGQFANRGQPVLSFIADGPRWVTAAMRENQLGNIKAGNRAYVVFDDHPGEVFPARVDSIGWGIAQGGEAPTGQLPDVSAPTGWLREPQRFPLRIVLDPPEDESRRLPAGRSGAQANVVVLTRERSLMNPLARIWIWMVAKLSFLQ</sequence>
<dbReference type="Gene3D" id="2.40.50.100">
    <property type="match status" value="1"/>
</dbReference>
<feature type="domain" description="Multidrug resistance protein MdtA-like barrel-sandwich hybrid" evidence="4">
    <location>
        <begin position="68"/>
        <end position="247"/>
    </location>
</feature>
<dbReference type="Gene3D" id="2.40.30.170">
    <property type="match status" value="1"/>
</dbReference>
<evidence type="ECO:0000256" key="1">
    <source>
        <dbReference type="ARBA" id="ARBA00009477"/>
    </source>
</evidence>
<evidence type="ECO:0000313" key="7">
    <source>
        <dbReference type="Proteomes" id="UP001430954"/>
    </source>
</evidence>
<dbReference type="RefSeq" id="WP_223675885.1">
    <property type="nucleotide sequence ID" value="NZ_JAINZW010000003.1"/>
</dbReference>
<evidence type="ECO:0000259" key="5">
    <source>
        <dbReference type="Pfam" id="PF25963"/>
    </source>
</evidence>
<comment type="caution">
    <text evidence="6">The sequence shown here is derived from an EMBL/GenBank/DDBJ whole genome shotgun (WGS) entry which is preliminary data.</text>
</comment>
<reference evidence="6 7" key="1">
    <citation type="submission" date="2021-09" db="EMBL/GenBank/DDBJ databases">
        <title>Lysobacter sp. 13A isolated from the river sediment.</title>
        <authorList>
            <person name="Liu H."/>
            <person name="Li S."/>
            <person name="Mao S."/>
        </authorList>
    </citation>
    <scope>NUCLEOTIDE SEQUENCE [LARGE SCALE GENOMIC DNA]</scope>
    <source>
        <strain evidence="6 7">13A</strain>
    </source>
</reference>
<feature type="domain" description="p-hydroxybenzoic acid efflux pump subunit AaeA-like beta-barrel" evidence="5">
    <location>
        <begin position="259"/>
        <end position="348"/>
    </location>
</feature>
<dbReference type="Pfam" id="PF25917">
    <property type="entry name" value="BSH_RND"/>
    <property type="match status" value="1"/>
</dbReference>
<dbReference type="PANTHER" id="PTHR30386:SF24">
    <property type="entry name" value="MULTIDRUG RESISTANCE EFFLUX PUMP"/>
    <property type="match status" value="1"/>
</dbReference>
<evidence type="ECO:0000259" key="4">
    <source>
        <dbReference type="Pfam" id="PF25917"/>
    </source>
</evidence>
<dbReference type="InterPro" id="IPR050739">
    <property type="entry name" value="MFP"/>
</dbReference>
<evidence type="ECO:0000313" key="6">
    <source>
        <dbReference type="EMBL" id="MBZ4039424.1"/>
    </source>
</evidence>